<dbReference type="AlphaFoldDB" id="A0ABD6AH53"/>
<evidence type="ECO:0000313" key="5">
    <source>
        <dbReference type="EMBL" id="MFC7323616.1"/>
    </source>
</evidence>
<dbReference type="Gene3D" id="3.30.1330.200">
    <property type="match status" value="1"/>
</dbReference>
<evidence type="ECO:0000256" key="2">
    <source>
        <dbReference type="ARBA" id="ARBA00022801"/>
    </source>
</evidence>
<comment type="function">
    <text evidence="3">Probably deamidates glutamine residues to glutamate on methyl-accepting chemotaxis receptors (MCPs), playing an important role in chemotaxis.</text>
</comment>
<dbReference type="PANTHER" id="PTHR35147">
    <property type="entry name" value="CHEMORECEPTOR GLUTAMINE DEAMIDASE CHED-RELATED"/>
    <property type="match status" value="1"/>
</dbReference>
<gene>
    <name evidence="3" type="primary">cheD</name>
    <name evidence="5" type="ORF">ACFQMF_03360</name>
</gene>
<evidence type="ECO:0000313" key="6">
    <source>
        <dbReference type="Proteomes" id="UP001596545"/>
    </source>
</evidence>
<organism evidence="5 6">
    <name type="scientific">Halorubrum rutilum</name>
    <dbReference type="NCBI Taxonomy" id="1364933"/>
    <lineage>
        <taxon>Archaea</taxon>
        <taxon>Methanobacteriati</taxon>
        <taxon>Methanobacteriota</taxon>
        <taxon>Stenosarchaea group</taxon>
        <taxon>Halobacteria</taxon>
        <taxon>Halobacteriales</taxon>
        <taxon>Haloferacaceae</taxon>
        <taxon>Halorubrum</taxon>
    </lineage>
</organism>
<dbReference type="InterPro" id="IPR038592">
    <property type="entry name" value="CheD-like_sf"/>
</dbReference>
<dbReference type="RefSeq" id="WP_379791559.1">
    <property type="nucleotide sequence ID" value="NZ_JANHDN010000001.1"/>
</dbReference>
<comment type="similarity">
    <text evidence="3">Belongs to the CheD family.</text>
</comment>
<evidence type="ECO:0000256" key="3">
    <source>
        <dbReference type="HAMAP-Rule" id="MF_01440"/>
    </source>
</evidence>
<dbReference type="InterPro" id="IPR011324">
    <property type="entry name" value="Cytotoxic_necrot_fac-like_cat"/>
</dbReference>
<proteinExistence type="inferred from homology"/>
<name>A0ABD6AH53_9EURY</name>
<reference evidence="5 6" key="1">
    <citation type="journal article" date="2019" name="Int. J. Syst. Evol. Microbiol.">
        <title>The Global Catalogue of Microorganisms (GCM) 10K type strain sequencing project: providing services to taxonomists for standard genome sequencing and annotation.</title>
        <authorList>
            <consortium name="The Broad Institute Genomics Platform"/>
            <consortium name="The Broad Institute Genome Sequencing Center for Infectious Disease"/>
            <person name="Wu L."/>
            <person name="Ma J."/>
        </authorList>
    </citation>
    <scope>NUCLEOTIDE SEQUENCE [LARGE SCALE GENOMIC DNA]</scope>
    <source>
        <strain evidence="5 6">CGMCC 1.12554</strain>
    </source>
</reference>
<dbReference type="SUPFAM" id="SSF64438">
    <property type="entry name" value="CNF1/YfiH-like putative cysteine hydrolases"/>
    <property type="match status" value="1"/>
</dbReference>
<dbReference type="InterPro" id="IPR005659">
    <property type="entry name" value="Chemorcpt_Glu_NH3ase_CheD"/>
</dbReference>
<protein>
    <recommendedName>
        <fullName evidence="3">Probable chemoreceptor glutamine deamidase CheD</fullName>
        <ecNumber evidence="3">3.5.1.44</ecNumber>
    </recommendedName>
</protein>
<dbReference type="Proteomes" id="UP001596545">
    <property type="component" value="Unassembled WGS sequence"/>
</dbReference>
<sequence>MSHPSSSRGRGSRNRDDGDGYREASGVGGGDAAERQIKVGVGELAVATDGETLTTSGLGSCVAVALGDERAGVRGLLHAMLPTSDEGRTAAARRGKYVDAGIDALVDDLVAAGAAPDRLEARVAGGAEMLDLTDAVGPRNVERAERCLASAGVPVVASDVGDDVGRTVRFGRDGGLVVRAADGFERTL</sequence>
<feature type="compositionally biased region" description="Basic and acidic residues" evidence="4">
    <location>
        <begin position="13"/>
        <end position="22"/>
    </location>
</feature>
<keyword evidence="2 3" id="KW-0378">Hydrolase</keyword>
<keyword evidence="1 3" id="KW-0145">Chemotaxis</keyword>
<comment type="caution">
    <text evidence="5">The sequence shown here is derived from an EMBL/GenBank/DDBJ whole genome shotgun (WGS) entry which is preliminary data.</text>
</comment>
<comment type="catalytic activity">
    <reaction evidence="3">
        <text>L-glutaminyl-[protein] + H2O = L-glutamyl-[protein] + NH4(+)</text>
        <dbReference type="Rhea" id="RHEA:16441"/>
        <dbReference type="Rhea" id="RHEA-COMP:10207"/>
        <dbReference type="Rhea" id="RHEA-COMP:10208"/>
        <dbReference type="ChEBI" id="CHEBI:15377"/>
        <dbReference type="ChEBI" id="CHEBI:28938"/>
        <dbReference type="ChEBI" id="CHEBI:29973"/>
        <dbReference type="ChEBI" id="CHEBI:30011"/>
        <dbReference type="EC" id="3.5.1.44"/>
    </reaction>
</comment>
<evidence type="ECO:0000256" key="4">
    <source>
        <dbReference type="SAM" id="MobiDB-lite"/>
    </source>
</evidence>
<feature type="region of interest" description="Disordered" evidence="4">
    <location>
        <begin position="1"/>
        <end position="30"/>
    </location>
</feature>
<dbReference type="HAMAP" id="MF_01440">
    <property type="entry name" value="CheD"/>
    <property type="match status" value="1"/>
</dbReference>
<dbReference type="GO" id="GO:0050568">
    <property type="term" value="F:protein-glutamine glutaminase activity"/>
    <property type="evidence" value="ECO:0007669"/>
    <property type="project" value="UniProtKB-UniRule"/>
</dbReference>
<keyword evidence="6" id="KW-1185">Reference proteome</keyword>
<dbReference type="Pfam" id="PF03975">
    <property type="entry name" value="CheD"/>
    <property type="match status" value="1"/>
</dbReference>
<dbReference type="EC" id="3.5.1.44" evidence="3"/>
<dbReference type="CDD" id="cd16352">
    <property type="entry name" value="CheD"/>
    <property type="match status" value="1"/>
</dbReference>
<evidence type="ECO:0000256" key="1">
    <source>
        <dbReference type="ARBA" id="ARBA00022500"/>
    </source>
</evidence>
<dbReference type="PANTHER" id="PTHR35147:SF1">
    <property type="entry name" value="CHEMORECEPTOR GLUTAMINE DEAMIDASE CHED-RELATED"/>
    <property type="match status" value="1"/>
</dbReference>
<dbReference type="EMBL" id="JBHTBL010000002">
    <property type="protein sequence ID" value="MFC7323616.1"/>
    <property type="molecule type" value="Genomic_DNA"/>
</dbReference>
<dbReference type="GO" id="GO:0006935">
    <property type="term" value="P:chemotaxis"/>
    <property type="evidence" value="ECO:0007669"/>
    <property type="project" value="UniProtKB-UniRule"/>
</dbReference>
<accession>A0ABD6AH53</accession>